<proteinExistence type="predicted"/>
<organism evidence="1 2">
    <name type="scientific">Camellia lanceoleosa</name>
    <dbReference type="NCBI Taxonomy" id="1840588"/>
    <lineage>
        <taxon>Eukaryota</taxon>
        <taxon>Viridiplantae</taxon>
        <taxon>Streptophyta</taxon>
        <taxon>Embryophyta</taxon>
        <taxon>Tracheophyta</taxon>
        <taxon>Spermatophyta</taxon>
        <taxon>Magnoliopsida</taxon>
        <taxon>eudicotyledons</taxon>
        <taxon>Gunneridae</taxon>
        <taxon>Pentapetalae</taxon>
        <taxon>asterids</taxon>
        <taxon>Ericales</taxon>
        <taxon>Theaceae</taxon>
        <taxon>Camellia</taxon>
    </lineage>
</organism>
<reference evidence="1 2" key="1">
    <citation type="journal article" date="2022" name="Plant J.">
        <title>Chromosome-level genome of Camellia lanceoleosa provides a valuable resource for understanding genome evolution and self-incompatibility.</title>
        <authorList>
            <person name="Gong W."/>
            <person name="Xiao S."/>
            <person name="Wang L."/>
            <person name="Liao Z."/>
            <person name="Chang Y."/>
            <person name="Mo W."/>
            <person name="Hu G."/>
            <person name="Li W."/>
            <person name="Zhao G."/>
            <person name="Zhu H."/>
            <person name="Hu X."/>
            <person name="Ji K."/>
            <person name="Xiang X."/>
            <person name="Song Q."/>
            <person name="Yuan D."/>
            <person name="Jin S."/>
            <person name="Zhang L."/>
        </authorList>
    </citation>
    <scope>NUCLEOTIDE SEQUENCE [LARGE SCALE GENOMIC DNA]</scope>
    <source>
        <strain evidence="1">SQ_2022a</strain>
    </source>
</reference>
<evidence type="ECO:0000313" key="2">
    <source>
        <dbReference type="Proteomes" id="UP001060215"/>
    </source>
</evidence>
<accession>A0ACC0G8X5</accession>
<gene>
    <name evidence="1" type="ORF">LOK49_LG10G02782</name>
</gene>
<dbReference type="EMBL" id="CM045767">
    <property type="protein sequence ID" value="KAI7997573.1"/>
    <property type="molecule type" value="Genomic_DNA"/>
</dbReference>
<sequence>MATIAAESVSVWTVDSNASFTPKWKASRSFKFNACPFQSSTIRASQPMEDKNKVYKELGMFSLRKKIEDHGSSC</sequence>
<keyword evidence="2" id="KW-1185">Reference proteome</keyword>
<protein>
    <submittedName>
        <fullName evidence="1">Uncharacterized protein</fullName>
    </submittedName>
</protein>
<name>A0ACC0G8X5_9ERIC</name>
<comment type="caution">
    <text evidence="1">The sequence shown here is derived from an EMBL/GenBank/DDBJ whole genome shotgun (WGS) entry which is preliminary data.</text>
</comment>
<evidence type="ECO:0000313" key="1">
    <source>
        <dbReference type="EMBL" id="KAI7997573.1"/>
    </source>
</evidence>
<dbReference type="Proteomes" id="UP001060215">
    <property type="component" value="Chromosome 10"/>
</dbReference>